<dbReference type="EMBL" id="BK015943">
    <property type="protein sequence ID" value="DAF86364.1"/>
    <property type="molecule type" value="Genomic_DNA"/>
</dbReference>
<feature type="transmembrane region" description="Helical" evidence="1">
    <location>
        <begin position="14"/>
        <end position="35"/>
    </location>
</feature>
<sequence length="40" mass="4572">MIAFIPMAFAERGYWGFGGEWILIALCGAIGWHMVEKERN</sequence>
<keyword evidence="1" id="KW-0472">Membrane</keyword>
<evidence type="ECO:0000256" key="1">
    <source>
        <dbReference type="SAM" id="Phobius"/>
    </source>
</evidence>
<keyword evidence="1" id="KW-1133">Transmembrane helix</keyword>
<accession>A0A8S5TVY8</accession>
<evidence type="ECO:0000313" key="2">
    <source>
        <dbReference type="EMBL" id="DAF86364.1"/>
    </source>
</evidence>
<organism evidence="2">
    <name type="scientific">Siphoviridae sp. ctmxA102</name>
    <dbReference type="NCBI Taxonomy" id="2825657"/>
    <lineage>
        <taxon>Viruses</taxon>
        <taxon>Duplodnaviria</taxon>
        <taxon>Heunggongvirae</taxon>
        <taxon>Uroviricota</taxon>
        <taxon>Caudoviricetes</taxon>
    </lineage>
</organism>
<name>A0A8S5TVY8_9CAUD</name>
<protein>
    <submittedName>
        <fullName evidence="2">Uncharacterized protein</fullName>
    </submittedName>
</protein>
<reference evidence="2" key="1">
    <citation type="journal article" date="2021" name="Proc. Natl. Acad. Sci. U.S.A.">
        <title>A Catalog of Tens of Thousands of Viruses from Human Metagenomes Reveals Hidden Associations with Chronic Diseases.</title>
        <authorList>
            <person name="Tisza M.J."/>
            <person name="Buck C.B."/>
        </authorList>
    </citation>
    <scope>NUCLEOTIDE SEQUENCE</scope>
    <source>
        <strain evidence="2">CtmxA102</strain>
    </source>
</reference>
<keyword evidence="1" id="KW-0812">Transmembrane</keyword>
<proteinExistence type="predicted"/>